<dbReference type="Proteomes" id="UP000838756">
    <property type="component" value="Unassembled WGS sequence"/>
</dbReference>
<evidence type="ECO:0000256" key="2">
    <source>
        <dbReference type="ARBA" id="ARBA00004138"/>
    </source>
</evidence>
<accession>A0A8S4SEG5</accession>
<evidence type="ECO:0000313" key="10">
    <source>
        <dbReference type="EMBL" id="CAH2263426.1"/>
    </source>
</evidence>
<keyword evidence="7" id="KW-0966">Cell projection</keyword>
<evidence type="ECO:0000256" key="6">
    <source>
        <dbReference type="ARBA" id="ARBA00023212"/>
    </source>
</evidence>
<evidence type="ECO:0000259" key="9">
    <source>
        <dbReference type="Pfam" id="PF15311"/>
    </source>
</evidence>
<evidence type="ECO:0000256" key="3">
    <source>
        <dbReference type="ARBA" id="ARBA00010091"/>
    </source>
</evidence>
<dbReference type="GO" id="GO:0005814">
    <property type="term" value="C:centriole"/>
    <property type="evidence" value="ECO:0007669"/>
    <property type="project" value="UniProtKB-SubCell"/>
</dbReference>
<feature type="compositionally biased region" description="Polar residues" evidence="8">
    <location>
        <begin position="209"/>
        <end position="218"/>
    </location>
</feature>
<feature type="region of interest" description="Disordered" evidence="8">
    <location>
        <begin position="207"/>
        <end position="231"/>
    </location>
</feature>
<evidence type="ECO:0000256" key="4">
    <source>
        <dbReference type="ARBA" id="ARBA00022490"/>
    </source>
</evidence>
<keyword evidence="11" id="KW-1185">Reference proteome</keyword>
<proteinExistence type="inferred from homology"/>
<comment type="subcellular location">
    <subcellularLocation>
        <location evidence="2">Cell projection</location>
        <location evidence="2">Cilium</location>
    </subcellularLocation>
    <subcellularLocation>
        <location evidence="1">Cytoplasm</location>
        <location evidence="1">Cytoskeleton</location>
        <location evidence="1">Microtubule organizing center</location>
        <location evidence="1">Centrosome</location>
        <location evidence="1">Centriole</location>
    </subcellularLocation>
</comment>
<dbReference type="InterPro" id="IPR052319">
    <property type="entry name" value="Centriolar_ciliogenesis_assoc"/>
</dbReference>
<keyword evidence="6" id="KW-0206">Cytoskeleton</keyword>
<comment type="caution">
    <text evidence="10">The sequence shown here is derived from an EMBL/GenBank/DDBJ whole genome shotgun (WGS) entry which is preliminary data.</text>
</comment>
<dbReference type="GO" id="GO:0097730">
    <property type="term" value="C:non-motile cilium"/>
    <property type="evidence" value="ECO:0007669"/>
    <property type="project" value="TreeGrafter"/>
</dbReference>
<dbReference type="OrthoDB" id="6343432at2759"/>
<evidence type="ECO:0000256" key="8">
    <source>
        <dbReference type="SAM" id="MobiDB-lite"/>
    </source>
</evidence>
<evidence type="ECO:0000313" key="11">
    <source>
        <dbReference type="Proteomes" id="UP000838756"/>
    </source>
</evidence>
<feature type="domain" description="Centriolar and ciliogenesis-associated protein HYLS1 C-terminal" evidence="9">
    <location>
        <begin position="159"/>
        <end position="223"/>
    </location>
</feature>
<dbReference type="PANTHER" id="PTHR34174:SF1">
    <property type="entry name" value="CENTRIOLAR AND CILIOGENESIS-ASSOCIATED PROTEIN HYLS1"/>
    <property type="match status" value="1"/>
</dbReference>
<sequence>MNSEPDEYYEITSQLDAREILRYLNNLGIRNISGEVLKYFITDLKKFIKYDLQHRDHNSSPTTQTSEVVGPERLHSASTFSSRTRSKIPDAQTKCTRECEKIRKHTNVRTIHSAPNLFSQKTDEKLIRRACSCVTVDKKPALQKETPKSTISSNLIKVPKQPTIKKSDPVSLYHYYTSLWAKYKPNVPGENDWSDLRWNIRQKMVGNAAGSQTSNKATEMQVKKKKTPTTA</sequence>
<organism evidence="10 11">
    <name type="scientific">Pararge aegeria aegeria</name>
    <dbReference type="NCBI Taxonomy" id="348720"/>
    <lineage>
        <taxon>Eukaryota</taxon>
        <taxon>Metazoa</taxon>
        <taxon>Ecdysozoa</taxon>
        <taxon>Arthropoda</taxon>
        <taxon>Hexapoda</taxon>
        <taxon>Insecta</taxon>
        <taxon>Pterygota</taxon>
        <taxon>Neoptera</taxon>
        <taxon>Endopterygota</taxon>
        <taxon>Lepidoptera</taxon>
        <taxon>Glossata</taxon>
        <taxon>Ditrysia</taxon>
        <taxon>Papilionoidea</taxon>
        <taxon>Nymphalidae</taxon>
        <taxon>Satyrinae</taxon>
        <taxon>Satyrini</taxon>
        <taxon>Parargina</taxon>
        <taxon>Pararge</taxon>
    </lineage>
</organism>
<keyword evidence="4" id="KW-0963">Cytoplasm</keyword>
<comment type="similarity">
    <text evidence="3">Belongs to the HYLS1 family.</text>
</comment>
<name>A0A8S4SEG5_9NEOP</name>
<evidence type="ECO:0000256" key="5">
    <source>
        <dbReference type="ARBA" id="ARBA00022794"/>
    </source>
</evidence>
<dbReference type="GO" id="GO:0060271">
    <property type="term" value="P:cilium assembly"/>
    <property type="evidence" value="ECO:0007669"/>
    <property type="project" value="TreeGrafter"/>
</dbReference>
<dbReference type="EMBL" id="CAKXAJ010026232">
    <property type="protein sequence ID" value="CAH2263426.1"/>
    <property type="molecule type" value="Genomic_DNA"/>
</dbReference>
<gene>
    <name evidence="10" type="primary">jg13897</name>
    <name evidence="10" type="ORF">PAEG_LOCUS24347</name>
</gene>
<protein>
    <submittedName>
        <fullName evidence="10">Jg13897 protein</fullName>
    </submittedName>
</protein>
<dbReference type="PANTHER" id="PTHR34174">
    <property type="entry name" value="HYDROLETHALUS SYNDROME PROTEIN 1"/>
    <property type="match status" value="1"/>
</dbReference>
<dbReference type="Pfam" id="PF15311">
    <property type="entry name" value="HYLS1_C"/>
    <property type="match status" value="1"/>
</dbReference>
<evidence type="ECO:0000256" key="7">
    <source>
        <dbReference type="ARBA" id="ARBA00023273"/>
    </source>
</evidence>
<dbReference type="AlphaFoldDB" id="A0A8S4SEG5"/>
<reference evidence="10" key="1">
    <citation type="submission" date="2022-03" db="EMBL/GenBank/DDBJ databases">
        <authorList>
            <person name="Lindestad O."/>
        </authorList>
    </citation>
    <scope>NUCLEOTIDE SEQUENCE</scope>
</reference>
<evidence type="ECO:0000256" key="1">
    <source>
        <dbReference type="ARBA" id="ARBA00004114"/>
    </source>
</evidence>
<dbReference type="InterPro" id="IPR027918">
    <property type="entry name" value="HYLS1_C_dom"/>
</dbReference>
<keyword evidence="5" id="KW-0970">Cilium biogenesis/degradation</keyword>